<comment type="cofactor">
    <cofactor evidence="1">
        <name>pantetheine 4'-phosphate</name>
        <dbReference type="ChEBI" id="CHEBI:47942"/>
    </cofactor>
</comment>
<dbReference type="InterPro" id="IPR020845">
    <property type="entry name" value="AMP-binding_CS"/>
</dbReference>
<dbReference type="Gene3D" id="2.30.38.10">
    <property type="entry name" value="Luciferase, Domain 3"/>
    <property type="match status" value="1"/>
</dbReference>
<dbReference type="GO" id="GO:0043041">
    <property type="term" value="P:amino acid activation for nonribosomal peptide biosynthetic process"/>
    <property type="evidence" value="ECO:0007669"/>
    <property type="project" value="TreeGrafter"/>
</dbReference>
<keyword evidence="6" id="KW-0413">Isomerase</keyword>
<dbReference type="InterPro" id="IPR009081">
    <property type="entry name" value="PP-bd_ACP"/>
</dbReference>
<dbReference type="CDD" id="cd05930">
    <property type="entry name" value="A_NRPS"/>
    <property type="match status" value="1"/>
</dbReference>
<dbReference type="SUPFAM" id="SSF56801">
    <property type="entry name" value="Acetyl-CoA synthetase-like"/>
    <property type="match status" value="1"/>
</dbReference>
<dbReference type="Gene3D" id="3.40.50.980">
    <property type="match status" value="2"/>
</dbReference>
<dbReference type="Pfam" id="PF00668">
    <property type="entry name" value="Condensation"/>
    <property type="match status" value="1"/>
</dbReference>
<dbReference type="InterPro" id="IPR010071">
    <property type="entry name" value="AA_adenyl_dom"/>
</dbReference>
<keyword evidence="7" id="KW-1185">Reference proteome</keyword>
<proteinExistence type="predicted"/>
<dbReference type="PROSITE" id="PS00455">
    <property type="entry name" value="AMP_BINDING"/>
    <property type="match status" value="1"/>
</dbReference>
<evidence type="ECO:0000259" key="4">
    <source>
        <dbReference type="PROSITE" id="PS50075"/>
    </source>
</evidence>
<evidence type="ECO:0000313" key="6">
    <source>
        <dbReference type="EMBL" id="STX62654.1"/>
    </source>
</evidence>
<feature type="domain" description="Carrier" evidence="4">
    <location>
        <begin position="537"/>
        <end position="612"/>
    </location>
</feature>
<dbReference type="InterPro" id="IPR006162">
    <property type="entry name" value="Ppantetheine_attach_site"/>
</dbReference>
<protein>
    <submittedName>
        <fullName evidence="6">Non-ribosomal peptide synthetase</fullName>
        <ecNumber evidence="6">5.1.1.11</ecNumber>
    </submittedName>
</protein>
<dbReference type="EC" id="5.1.1.11" evidence="6"/>
<dbReference type="GO" id="GO:0047462">
    <property type="term" value="F:phenylalanine racemase (ATP-hydrolyzing) activity"/>
    <property type="evidence" value="ECO:0007669"/>
    <property type="project" value="UniProtKB-EC"/>
</dbReference>
<dbReference type="AlphaFoldDB" id="A0A378JVN9"/>
<evidence type="ECO:0000256" key="1">
    <source>
        <dbReference type="ARBA" id="ARBA00001957"/>
    </source>
</evidence>
<dbReference type="OrthoDB" id="9757559at2"/>
<dbReference type="InterPro" id="IPR036736">
    <property type="entry name" value="ACP-like_sf"/>
</dbReference>
<name>A0A378JVN9_9GAMM</name>
<dbReference type="GO" id="GO:0005737">
    <property type="term" value="C:cytoplasm"/>
    <property type="evidence" value="ECO:0007669"/>
    <property type="project" value="TreeGrafter"/>
</dbReference>
<dbReference type="Gene3D" id="3.30.559.10">
    <property type="entry name" value="Chloramphenicol acetyltransferase-like domain"/>
    <property type="match status" value="1"/>
</dbReference>
<dbReference type="InterPro" id="IPR001242">
    <property type="entry name" value="Condensation_dom"/>
</dbReference>
<dbReference type="InterPro" id="IPR045851">
    <property type="entry name" value="AMP-bd_C_sf"/>
</dbReference>
<dbReference type="GO" id="GO:0044550">
    <property type="term" value="P:secondary metabolite biosynthetic process"/>
    <property type="evidence" value="ECO:0007669"/>
    <property type="project" value="TreeGrafter"/>
</dbReference>
<dbReference type="PROSITE" id="PS50075">
    <property type="entry name" value="CARRIER"/>
    <property type="match status" value="1"/>
</dbReference>
<dbReference type="SUPFAM" id="SSF47336">
    <property type="entry name" value="ACP-like"/>
    <property type="match status" value="1"/>
</dbReference>
<keyword evidence="3" id="KW-0597">Phosphoprotein</keyword>
<dbReference type="Proteomes" id="UP000254040">
    <property type="component" value="Unassembled WGS sequence"/>
</dbReference>
<dbReference type="PROSITE" id="PS00012">
    <property type="entry name" value="PHOSPHOPANTETHEINE"/>
    <property type="match status" value="1"/>
</dbReference>
<dbReference type="FunFam" id="3.40.50.980:FF:000001">
    <property type="entry name" value="Non-ribosomal peptide synthetase"/>
    <property type="match status" value="1"/>
</dbReference>
<dbReference type="Pfam" id="PF13193">
    <property type="entry name" value="AMP-binding_C"/>
    <property type="match status" value="1"/>
</dbReference>
<dbReference type="FunFam" id="3.40.50.12780:FF:000012">
    <property type="entry name" value="Non-ribosomal peptide synthetase"/>
    <property type="match status" value="1"/>
</dbReference>
<reference evidence="6 8" key="2">
    <citation type="submission" date="2018-06" db="EMBL/GenBank/DDBJ databases">
        <authorList>
            <consortium name="Pathogen Informatics"/>
            <person name="Doyle S."/>
        </authorList>
    </citation>
    <scope>NUCLEOTIDE SEQUENCE [LARGE SCALE GENOMIC DNA]</scope>
    <source>
        <strain evidence="6 8">NCTC12239</strain>
    </source>
</reference>
<dbReference type="PANTHER" id="PTHR45527:SF1">
    <property type="entry name" value="FATTY ACID SYNTHASE"/>
    <property type="match status" value="1"/>
</dbReference>
<keyword evidence="2" id="KW-0596">Phosphopantetheine</keyword>
<dbReference type="InterPro" id="IPR000873">
    <property type="entry name" value="AMP-dep_synth/lig_dom"/>
</dbReference>
<dbReference type="NCBIfam" id="TIGR01733">
    <property type="entry name" value="AA-adenyl-dom"/>
    <property type="match status" value="1"/>
</dbReference>
<dbReference type="Gene3D" id="3.30.300.30">
    <property type="match status" value="1"/>
</dbReference>
<dbReference type="Gene3D" id="3.30.559.30">
    <property type="entry name" value="Nonribosomal peptide synthetase, condensation domain"/>
    <property type="match status" value="1"/>
</dbReference>
<gene>
    <name evidence="6" type="primary">lgrB</name>
    <name evidence="5" type="ORF">Lmor_0671</name>
    <name evidence="6" type="ORF">NCTC12239_01591</name>
</gene>
<dbReference type="InterPro" id="IPR025110">
    <property type="entry name" value="AMP-bd_C"/>
</dbReference>
<dbReference type="EMBL" id="LNYN01000014">
    <property type="protein sequence ID" value="KTD35224.1"/>
    <property type="molecule type" value="Genomic_DNA"/>
</dbReference>
<organism evidence="6 8">
    <name type="scientific">Legionella moravica</name>
    <dbReference type="NCBI Taxonomy" id="39962"/>
    <lineage>
        <taxon>Bacteria</taxon>
        <taxon>Pseudomonadati</taxon>
        <taxon>Pseudomonadota</taxon>
        <taxon>Gammaproteobacteria</taxon>
        <taxon>Legionellales</taxon>
        <taxon>Legionellaceae</taxon>
        <taxon>Legionella</taxon>
    </lineage>
</organism>
<dbReference type="Proteomes" id="UP000054985">
    <property type="component" value="Unassembled WGS sequence"/>
</dbReference>
<evidence type="ECO:0000256" key="3">
    <source>
        <dbReference type="ARBA" id="ARBA00022553"/>
    </source>
</evidence>
<dbReference type="InterPro" id="IPR029058">
    <property type="entry name" value="AB_hydrolase_fold"/>
</dbReference>
<evidence type="ECO:0000256" key="2">
    <source>
        <dbReference type="ARBA" id="ARBA00022450"/>
    </source>
</evidence>
<dbReference type="STRING" id="39962.Lmor_0671"/>
<dbReference type="GO" id="GO:0031177">
    <property type="term" value="F:phosphopantetheine binding"/>
    <property type="evidence" value="ECO:0007669"/>
    <property type="project" value="TreeGrafter"/>
</dbReference>
<sequence length="1093" mass="125156">MEELKNNYHELVKTESNVPLHHILPTLFEEHVANSPNHTALILNDEKMTYSELNAKANQLAHHLRQLSGNKKMMVALCMKPSFDLFISILGILKAGSTYIPLDPDNPVSRIRFILEDTNADVILTQSSELKLFDSIKSRKWCFDQQRSELNHYSTNNPTALNQPDDLAYIIYTSGSTGTPKGVMITHSNVLYFIHWFSKALAVHQNDVFDFSSSVSFDFAVATTLFPMMQGARIVICPTETKKDPYLYMNFLEQNQVTIIKSTPGHFRNLKEAVLSEQKHLSLQYIVFGGDSLFAKDLEDWLHQFPDHIMFCEYGPTEATVATSWIKVDKNNIARFKDKIPIGWPALNTQLYILDESLNPVPPGEIAELYIGGQGVAKGYLNRKESTEQKFIRDPFSDNSSDRLYKTGDYCRFLPDGSLEFVERKDNQVKIRGFRIQTEEIESCMMNYPGMKEVAVIANTWDSGPLVEKQLIAYCVPQQGIGLNLSELRAFVAAQLPEYMMPSFFEFLEALPLTSNGKIDRSKLPVPHSFEQDEKPFSGTDLELVLKRIWEQGLHIPNIHIDDDFFDLGGNSLVAARILTKIRSSLKKDIWLRDVYSAPTITQLAKRIEKAPIIGESQSIQSDMASDYHVIPLSELQFLFWLMRAFYPKAKILNIIDRKRFRGSLDINVINTALESVCKTDPILSYRIHRFAPIQQGQELPPPQAEVIDIGNLSFEQQEAQLSESLDVLQHCSWKRDNHLFRLRIFQLGDECFELQIALSHLISDEVSPGIFWINMSNYYLAALHNKEIALYSDRRQFKDYVVKDIHRTQKDLKKNMNFWEQYLADVPYLCFPEEYILKKGGAINTSCFTISDEMVDQLEAYCSRHRLCLTDSLTAAASGCVRPYVLNNENQLIAINLVKSTRDNEEYDRSIGLFVRSDILKINLNHASDFLHLSKEVQQSITATSPYQSCPIIVKLGCLLKKGWENNKISTALTGGLSRIYSRLFSKYRLDYRILSMFFKVFIASKKNCFFINLNIMNNFISNPNDMPLFALDLVPVKTHQGDRMVEKNILNIWFERDNDNKAQLIISGNLKALFIERLGHDIIQTIAQIKV</sequence>
<accession>A0A378JVN9</accession>
<dbReference type="Pfam" id="PF00550">
    <property type="entry name" value="PP-binding"/>
    <property type="match status" value="1"/>
</dbReference>
<evidence type="ECO:0000313" key="7">
    <source>
        <dbReference type="Proteomes" id="UP000054985"/>
    </source>
</evidence>
<dbReference type="PANTHER" id="PTHR45527">
    <property type="entry name" value="NONRIBOSOMAL PEPTIDE SYNTHETASE"/>
    <property type="match status" value="1"/>
</dbReference>
<dbReference type="Gene3D" id="3.40.50.1820">
    <property type="entry name" value="alpha/beta hydrolase"/>
    <property type="match status" value="1"/>
</dbReference>
<reference evidence="5 7" key="1">
    <citation type="submission" date="2015-11" db="EMBL/GenBank/DDBJ databases">
        <title>Genomic analysis of 38 Legionella species identifies large and diverse effector repertoires.</title>
        <authorList>
            <person name="Burstein D."/>
            <person name="Amaro F."/>
            <person name="Zusman T."/>
            <person name="Lifshitz Z."/>
            <person name="Cohen O."/>
            <person name="Gilbert J.A."/>
            <person name="Pupko T."/>
            <person name="Shuman H.A."/>
            <person name="Segal G."/>
        </authorList>
    </citation>
    <scope>NUCLEOTIDE SEQUENCE [LARGE SCALE GENOMIC DNA]</scope>
    <source>
        <strain evidence="5 7">ATCC 43877</strain>
    </source>
</reference>
<dbReference type="Pfam" id="PF00501">
    <property type="entry name" value="AMP-binding"/>
    <property type="match status" value="1"/>
</dbReference>
<dbReference type="SUPFAM" id="SSF52777">
    <property type="entry name" value="CoA-dependent acyltransferases"/>
    <property type="match status" value="2"/>
</dbReference>
<dbReference type="InterPro" id="IPR020459">
    <property type="entry name" value="AMP-binding"/>
</dbReference>
<evidence type="ECO:0000313" key="5">
    <source>
        <dbReference type="EMBL" id="KTD35224.1"/>
    </source>
</evidence>
<dbReference type="RefSeq" id="WP_028383487.1">
    <property type="nucleotide sequence ID" value="NZ_CAAAJG010000021.1"/>
</dbReference>
<dbReference type="InterPro" id="IPR023213">
    <property type="entry name" value="CAT-like_dom_sf"/>
</dbReference>
<dbReference type="PRINTS" id="PR00154">
    <property type="entry name" value="AMPBINDING"/>
</dbReference>
<evidence type="ECO:0000313" key="8">
    <source>
        <dbReference type="Proteomes" id="UP000254040"/>
    </source>
</evidence>
<dbReference type="EMBL" id="UGOG01000001">
    <property type="protein sequence ID" value="STX62654.1"/>
    <property type="molecule type" value="Genomic_DNA"/>
</dbReference>